<comment type="similarity">
    <text evidence="1">Belongs to the NSA1 family.</text>
</comment>
<dbReference type="InterPro" id="IPR001680">
    <property type="entry name" value="WD40_rpt"/>
</dbReference>
<protein>
    <recommendedName>
        <fullName evidence="3">Ribosome biogenesis protein NSA1</fullName>
    </recommendedName>
</protein>
<dbReference type="EMBL" id="ML014222">
    <property type="protein sequence ID" value="RKP00333.1"/>
    <property type="molecule type" value="Genomic_DNA"/>
</dbReference>
<dbReference type="GO" id="GO:0030687">
    <property type="term" value="C:preribosome, large subunit precursor"/>
    <property type="evidence" value="ECO:0007669"/>
    <property type="project" value="TreeGrafter"/>
</dbReference>
<gene>
    <name evidence="5" type="ORF">CXG81DRAFT_26953</name>
</gene>
<evidence type="ECO:0000256" key="4">
    <source>
        <dbReference type="SAM" id="MobiDB-lite"/>
    </source>
</evidence>
<feature type="compositionally biased region" description="Low complexity" evidence="4">
    <location>
        <begin position="209"/>
        <end position="245"/>
    </location>
</feature>
<dbReference type="SUPFAM" id="SSF50978">
    <property type="entry name" value="WD40 repeat-like"/>
    <property type="match status" value="1"/>
</dbReference>
<feature type="compositionally biased region" description="Low complexity" evidence="4">
    <location>
        <begin position="372"/>
        <end position="391"/>
    </location>
</feature>
<feature type="region of interest" description="Disordered" evidence="4">
    <location>
        <begin position="361"/>
        <end position="391"/>
    </location>
</feature>
<comment type="subunit">
    <text evidence="2">Component of the pre-66S ribosomal particle.</text>
</comment>
<dbReference type="STRING" id="1555241.A0A4P9X5D7"/>
<dbReference type="OrthoDB" id="18388at2759"/>
<dbReference type="Proteomes" id="UP000274922">
    <property type="component" value="Unassembled WGS sequence"/>
</dbReference>
<keyword evidence="6" id="KW-1185">Reference proteome</keyword>
<dbReference type="PANTHER" id="PTHR16038">
    <property type="entry name" value="NOP SEVEN ASSOCIATED PROTEIN 1"/>
    <property type="match status" value="1"/>
</dbReference>
<accession>A0A4P9X5D7</accession>
<evidence type="ECO:0000256" key="2">
    <source>
        <dbReference type="ARBA" id="ARBA00011187"/>
    </source>
</evidence>
<proteinExistence type="inferred from homology"/>
<dbReference type="SMART" id="SM00320">
    <property type="entry name" value="WD40"/>
    <property type="match status" value="2"/>
</dbReference>
<feature type="region of interest" description="Disordered" evidence="4">
    <location>
        <begin position="39"/>
        <end position="61"/>
    </location>
</feature>
<evidence type="ECO:0000256" key="3">
    <source>
        <dbReference type="ARBA" id="ARBA00014234"/>
    </source>
</evidence>
<sequence>MPPPSLAAATAPAAAAAPPAPPSLTVLVADEAGQLKRVSFNKPLDEHIAETQAPRPTKRQRLDAEAAKQKALELGSGGDGVDGAQWAEGGAAATPTVLPHSIEVLRPMNKDRAVLQLAELPFVPDPAHLAEAYTQAVADAAAGHDVMTTAGLTLDEIDHRTVGGFVVASKDGTIECWRNGEAACTMATWIPLAADEEWIGLACIPNRDTTPPSASSPSPSSTPALSTTTTTTTATTATASTPPASAKDESSGDGQPIIVAVTSAGRVILWAYTRPIPAADPAAADAATTTDGAANDAAVAAPWGLKGYTPPNCAVLQLPPRADIRAIALSPHDAHVMAYGGKNVDVAVCVLPVVPATIPPAAPKLSKKQRRAAATASTSTSTSPLAATASTRPSFRLRQRWAAQRLVNTRLDENTERIAVTDIAFLPHSPTMLVVGTLYGELRIYDTAAGTRPQQRMLVRPQEPLPVTSLSALASFHRTFSIMLVSDTKGYCYAIRSDTLRVMGNMPGPAGAVRQIGITPNGRYGLGVGLDRHLYVWTVRARRKFTKLYLKQRLTRVLALEGLAAMQMWRPAAATAAGSDDAGSDADSDAGLEAVAEQDAASDAEDEDWQHLERDAAA</sequence>
<evidence type="ECO:0000313" key="5">
    <source>
        <dbReference type="EMBL" id="RKP00333.1"/>
    </source>
</evidence>
<name>A0A4P9X5D7_9FUNG</name>
<dbReference type="InterPro" id="IPR036322">
    <property type="entry name" value="WD40_repeat_dom_sf"/>
</dbReference>
<dbReference type="InterPro" id="IPR037379">
    <property type="entry name" value="WDR74/Nsa1"/>
</dbReference>
<dbReference type="Gene3D" id="2.130.10.10">
    <property type="entry name" value="YVTN repeat-like/Quinoprotein amine dehydrogenase"/>
    <property type="match status" value="1"/>
</dbReference>
<dbReference type="GO" id="GO:0042273">
    <property type="term" value="P:ribosomal large subunit biogenesis"/>
    <property type="evidence" value="ECO:0007669"/>
    <property type="project" value="InterPro"/>
</dbReference>
<dbReference type="AlphaFoldDB" id="A0A4P9X5D7"/>
<organism evidence="5 6">
    <name type="scientific">Caulochytrium protostelioides</name>
    <dbReference type="NCBI Taxonomy" id="1555241"/>
    <lineage>
        <taxon>Eukaryota</taxon>
        <taxon>Fungi</taxon>
        <taxon>Fungi incertae sedis</taxon>
        <taxon>Chytridiomycota</taxon>
        <taxon>Chytridiomycota incertae sedis</taxon>
        <taxon>Chytridiomycetes</taxon>
        <taxon>Caulochytriales</taxon>
        <taxon>Caulochytriaceae</taxon>
        <taxon>Caulochytrium</taxon>
    </lineage>
</organism>
<feature type="compositionally biased region" description="Basic and acidic residues" evidence="4">
    <location>
        <begin position="609"/>
        <end position="618"/>
    </location>
</feature>
<evidence type="ECO:0000256" key="1">
    <source>
        <dbReference type="ARBA" id="ARBA00007861"/>
    </source>
</evidence>
<dbReference type="InterPro" id="IPR015943">
    <property type="entry name" value="WD40/YVTN_repeat-like_dom_sf"/>
</dbReference>
<dbReference type="PANTHER" id="PTHR16038:SF4">
    <property type="entry name" value="WD REPEAT-CONTAINING PROTEIN 74"/>
    <property type="match status" value="1"/>
</dbReference>
<feature type="region of interest" description="Disordered" evidence="4">
    <location>
        <begin position="576"/>
        <end position="618"/>
    </location>
</feature>
<dbReference type="GO" id="GO:0005730">
    <property type="term" value="C:nucleolus"/>
    <property type="evidence" value="ECO:0007669"/>
    <property type="project" value="InterPro"/>
</dbReference>
<evidence type="ECO:0000313" key="6">
    <source>
        <dbReference type="Proteomes" id="UP000274922"/>
    </source>
</evidence>
<feature type="region of interest" description="Disordered" evidence="4">
    <location>
        <begin position="1"/>
        <end position="21"/>
    </location>
</feature>
<feature type="region of interest" description="Disordered" evidence="4">
    <location>
        <begin position="204"/>
        <end position="253"/>
    </location>
</feature>
<reference evidence="6" key="1">
    <citation type="journal article" date="2018" name="Nat. Microbiol.">
        <title>Leveraging single-cell genomics to expand the fungal tree of life.</title>
        <authorList>
            <person name="Ahrendt S.R."/>
            <person name="Quandt C.A."/>
            <person name="Ciobanu D."/>
            <person name="Clum A."/>
            <person name="Salamov A."/>
            <person name="Andreopoulos B."/>
            <person name="Cheng J.F."/>
            <person name="Woyke T."/>
            <person name="Pelin A."/>
            <person name="Henrissat B."/>
            <person name="Reynolds N.K."/>
            <person name="Benny G.L."/>
            <person name="Smith M.E."/>
            <person name="James T.Y."/>
            <person name="Grigoriev I.V."/>
        </authorList>
    </citation>
    <scope>NUCLEOTIDE SEQUENCE [LARGE SCALE GENOMIC DNA]</scope>
    <source>
        <strain evidence="6">ATCC 52028</strain>
    </source>
</reference>